<sequence>MSNAVALATPVAETSRYPMEAFLADIGDVPWSREPTDLKRKSRDYYWYSPILAEQLKDKIADVIVTPRDEADVLRVVAACYRHRIPLTPRAGATGNYGQCVPMEGGVVLDMAEMNKIEWQKPGRVRVQAGAKLFDIDAQTRPNGWELRMHPSTKRMSQIGGFVAGGSGGVGSVTYGGMREPGNILAARVVSMEENPRVYELRGDAAQKISRAYGTTGIITALEMPLAPAYDWIDVVVAFDDFHEAIRFGQAIAMADGVIKKILAPIEWPLPENFAALKPYCPEGKSVLLAMIGEMSIDTFETLLESYGGTLTYKTPSEDVLNKVPLYEHTWNHCTLQMFKVDRAITYLQVLYPHERIIESVAEIGAKFKGEVMQHLEFIRINGLMTASGIPVIRYSTPERLYEIMDAFEAADIKIANPHVITLEDGSRYKRVDADQLGFKHEVDPLGLLNPGKMRSFTPKHEDVLR</sequence>
<keyword evidence="2" id="KW-0274">FAD</keyword>
<reference evidence="4 5" key="1">
    <citation type="submission" date="2018-07" db="EMBL/GenBank/DDBJ databases">
        <authorList>
            <person name="Quirk P.G."/>
            <person name="Krulwich T.A."/>
        </authorList>
    </citation>
    <scope>NUCLEOTIDE SEQUENCE [LARGE SCALE GENOMIC DNA]</scope>
    <source>
        <strain evidence="4 5">CC-BB4</strain>
    </source>
</reference>
<dbReference type="Proteomes" id="UP000254889">
    <property type="component" value="Chromosome"/>
</dbReference>
<evidence type="ECO:0000259" key="3">
    <source>
        <dbReference type="PROSITE" id="PS51387"/>
    </source>
</evidence>
<dbReference type="GO" id="GO:1903457">
    <property type="term" value="P:lactate catabolic process"/>
    <property type="evidence" value="ECO:0007669"/>
    <property type="project" value="TreeGrafter"/>
</dbReference>
<dbReference type="Gene3D" id="3.30.465.10">
    <property type="match status" value="1"/>
</dbReference>
<dbReference type="InterPro" id="IPR006094">
    <property type="entry name" value="Oxid_FAD_bind_N"/>
</dbReference>
<proteinExistence type="predicted"/>
<dbReference type="OrthoDB" id="9811261at2"/>
<gene>
    <name evidence="4" type="ORF">DW352_12220</name>
</gene>
<dbReference type="InterPro" id="IPR016164">
    <property type="entry name" value="FAD-linked_Oxase-like_C"/>
</dbReference>
<evidence type="ECO:0000256" key="2">
    <source>
        <dbReference type="ARBA" id="ARBA00022827"/>
    </source>
</evidence>
<dbReference type="PANTHER" id="PTHR11748">
    <property type="entry name" value="D-LACTATE DEHYDROGENASE"/>
    <property type="match status" value="1"/>
</dbReference>
<evidence type="ECO:0000313" key="4">
    <source>
        <dbReference type="EMBL" id="AXK81211.1"/>
    </source>
</evidence>
<name>A0A345ZWB4_9HYPH</name>
<dbReference type="PANTHER" id="PTHR11748:SF119">
    <property type="entry name" value="D-2-HYDROXYGLUTARATE DEHYDROGENASE"/>
    <property type="match status" value="1"/>
</dbReference>
<dbReference type="RefSeq" id="WP_115691590.1">
    <property type="nucleotide sequence ID" value="NZ_CP031417.1"/>
</dbReference>
<organism evidence="4 5">
    <name type="scientific">Pseudolabrys taiwanensis</name>
    <dbReference type="NCBI Taxonomy" id="331696"/>
    <lineage>
        <taxon>Bacteria</taxon>
        <taxon>Pseudomonadati</taxon>
        <taxon>Pseudomonadota</taxon>
        <taxon>Alphaproteobacteria</taxon>
        <taxon>Hyphomicrobiales</taxon>
        <taxon>Xanthobacteraceae</taxon>
        <taxon>Pseudolabrys</taxon>
    </lineage>
</organism>
<dbReference type="InterPro" id="IPR016169">
    <property type="entry name" value="FAD-bd_PCMH_sub2"/>
</dbReference>
<keyword evidence="1" id="KW-0285">Flavoprotein</keyword>
<dbReference type="InterPro" id="IPR016166">
    <property type="entry name" value="FAD-bd_PCMH"/>
</dbReference>
<dbReference type="EMBL" id="CP031417">
    <property type="protein sequence ID" value="AXK81211.1"/>
    <property type="molecule type" value="Genomic_DNA"/>
</dbReference>
<dbReference type="AlphaFoldDB" id="A0A345ZWB4"/>
<accession>A0A345ZWB4</accession>
<dbReference type="Pfam" id="PF01565">
    <property type="entry name" value="FAD_binding_4"/>
    <property type="match status" value="1"/>
</dbReference>
<protein>
    <submittedName>
        <fullName evidence="4">FAD-binding oxidoreductase</fullName>
    </submittedName>
</protein>
<dbReference type="SUPFAM" id="SSF56176">
    <property type="entry name" value="FAD-binding/transporter-associated domain-like"/>
    <property type="match status" value="1"/>
</dbReference>
<dbReference type="GO" id="GO:0071949">
    <property type="term" value="F:FAD binding"/>
    <property type="evidence" value="ECO:0007669"/>
    <property type="project" value="InterPro"/>
</dbReference>
<keyword evidence="5" id="KW-1185">Reference proteome</keyword>
<dbReference type="KEGG" id="ptaw:DW352_12220"/>
<evidence type="ECO:0000256" key="1">
    <source>
        <dbReference type="ARBA" id="ARBA00022630"/>
    </source>
</evidence>
<dbReference type="PROSITE" id="PS51387">
    <property type="entry name" value="FAD_PCMH"/>
    <property type="match status" value="1"/>
</dbReference>
<dbReference type="GO" id="GO:0004458">
    <property type="term" value="F:D-lactate dehydrogenase (cytochrome) activity"/>
    <property type="evidence" value="ECO:0007669"/>
    <property type="project" value="TreeGrafter"/>
</dbReference>
<dbReference type="SUPFAM" id="SSF55103">
    <property type="entry name" value="FAD-linked oxidases, C-terminal domain"/>
    <property type="match status" value="1"/>
</dbReference>
<evidence type="ECO:0000313" key="5">
    <source>
        <dbReference type="Proteomes" id="UP000254889"/>
    </source>
</evidence>
<dbReference type="InterPro" id="IPR036318">
    <property type="entry name" value="FAD-bd_PCMH-like_sf"/>
</dbReference>
<dbReference type="GO" id="GO:0008720">
    <property type="term" value="F:D-lactate dehydrogenase (NAD+) activity"/>
    <property type="evidence" value="ECO:0007669"/>
    <property type="project" value="TreeGrafter"/>
</dbReference>
<feature type="domain" description="FAD-binding PCMH-type" evidence="3">
    <location>
        <begin position="56"/>
        <end position="229"/>
    </location>
</feature>